<dbReference type="EMBL" id="RJVU01057109">
    <property type="protein sequence ID" value="ROK35833.1"/>
    <property type="molecule type" value="Genomic_DNA"/>
</dbReference>
<accession>A0A3N0XZF3</accession>
<sequence>MAHLRGRHPAQLRQTPALPHPWGSLAVRDYVALGCFATDVIGLPMDPVVLSGYRSSSVAHWRQGLSM</sequence>
<reference evidence="1 2" key="1">
    <citation type="submission" date="2018-10" db="EMBL/GenBank/DDBJ databases">
        <title>Genome assembly for a Yunnan-Guizhou Plateau 3E fish, Anabarilius grahami (Regan), and its evolutionary and genetic applications.</title>
        <authorList>
            <person name="Jiang W."/>
        </authorList>
    </citation>
    <scope>NUCLEOTIDE SEQUENCE [LARGE SCALE GENOMIC DNA]</scope>
    <source>
        <strain evidence="1">AG-KIZ</strain>
        <tissue evidence="1">Muscle</tissue>
    </source>
</reference>
<evidence type="ECO:0000313" key="1">
    <source>
        <dbReference type="EMBL" id="ROK35833.1"/>
    </source>
</evidence>
<dbReference type="Proteomes" id="UP000281406">
    <property type="component" value="Unassembled WGS sequence"/>
</dbReference>
<proteinExistence type="predicted"/>
<comment type="caution">
    <text evidence="1">The sequence shown here is derived from an EMBL/GenBank/DDBJ whole genome shotgun (WGS) entry which is preliminary data.</text>
</comment>
<organism evidence="1 2">
    <name type="scientific">Anabarilius grahami</name>
    <name type="common">Kanglang fish</name>
    <name type="synonym">Barilius grahami</name>
    <dbReference type="NCBI Taxonomy" id="495550"/>
    <lineage>
        <taxon>Eukaryota</taxon>
        <taxon>Metazoa</taxon>
        <taxon>Chordata</taxon>
        <taxon>Craniata</taxon>
        <taxon>Vertebrata</taxon>
        <taxon>Euteleostomi</taxon>
        <taxon>Actinopterygii</taxon>
        <taxon>Neopterygii</taxon>
        <taxon>Teleostei</taxon>
        <taxon>Ostariophysi</taxon>
        <taxon>Cypriniformes</taxon>
        <taxon>Xenocyprididae</taxon>
        <taxon>Xenocypridinae</taxon>
        <taxon>Xenocypridinae incertae sedis</taxon>
        <taxon>Anabarilius</taxon>
    </lineage>
</organism>
<gene>
    <name evidence="1" type="ORF">DPX16_17576</name>
</gene>
<keyword evidence="2" id="KW-1185">Reference proteome</keyword>
<name>A0A3N0XZF3_ANAGA</name>
<dbReference type="AlphaFoldDB" id="A0A3N0XZF3"/>
<protein>
    <submittedName>
        <fullName evidence="1">Uncharacterized protein</fullName>
    </submittedName>
</protein>
<evidence type="ECO:0000313" key="2">
    <source>
        <dbReference type="Proteomes" id="UP000281406"/>
    </source>
</evidence>